<name>A0ACC1QYR9_9HYPO</name>
<dbReference type="EMBL" id="JANAKD010000427">
    <property type="protein sequence ID" value="KAJ3493987.1"/>
    <property type="molecule type" value="Genomic_DNA"/>
</dbReference>
<evidence type="ECO:0000313" key="1">
    <source>
        <dbReference type="EMBL" id="KAJ3493987.1"/>
    </source>
</evidence>
<comment type="caution">
    <text evidence="1">The sequence shown here is derived from an EMBL/GenBank/DDBJ whole genome shotgun (WGS) entry which is preliminary data.</text>
</comment>
<evidence type="ECO:0000313" key="2">
    <source>
        <dbReference type="Proteomes" id="UP001148737"/>
    </source>
</evidence>
<protein>
    <submittedName>
        <fullName evidence="1">Uncharacterized protein</fullName>
    </submittedName>
</protein>
<gene>
    <name evidence="1" type="ORF">NLG97_g4369</name>
</gene>
<reference evidence="1" key="1">
    <citation type="submission" date="2022-07" db="EMBL/GenBank/DDBJ databases">
        <title>Genome Sequence of Lecanicillium saksenae.</title>
        <authorList>
            <person name="Buettner E."/>
        </authorList>
    </citation>
    <scope>NUCLEOTIDE SEQUENCE</scope>
    <source>
        <strain evidence="1">VT-O1</strain>
    </source>
</reference>
<dbReference type="Proteomes" id="UP001148737">
    <property type="component" value="Unassembled WGS sequence"/>
</dbReference>
<proteinExistence type="predicted"/>
<organism evidence="1 2">
    <name type="scientific">Lecanicillium saksenae</name>
    <dbReference type="NCBI Taxonomy" id="468837"/>
    <lineage>
        <taxon>Eukaryota</taxon>
        <taxon>Fungi</taxon>
        <taxon>Dikarya</taxon>
        <taxon>Ascomycota</taxon>
        <taxon>Pezizomycotina</taxon>
        <taxon>Sordariomycetes</taxon>
        <taxon>Hypocreomycetidae</taxon>
        <taxon>Hypocreales</taxon>
        <taxon>Cordycipitaceae</taxon>
        <taxon>Lecanicillium</taxon>
    </lineage>
</organism>
<keyword evidence="2" id="KW-1185">Reference proteome</keyword>
<accession>A0ACC1QYR9</accession>
<sequence>MLSTVISFGQEYAAEDNTGLVKRGWLHLRGLLKPIVPAEPESRTIFSMKIRSTIINGDVADARNFQWLSYGWLPLAEYQNRLNAPATPISPLICGACIHAGSNPVVVNPLQDVTYYGLHRNGVEAFLNLPYGQDTSGSHRFKPPRPYVAANGTTIDATAYGPACPQQPGQSSIFPVSLSNITDISEDCLNLNVVRIHGVKKGDKLPVMVYIHGGSFWGGDNHDLTILPDAMVRESLANGLPIVHVAINYRLGVFGFAQSPSLKSERSENAGLRDQRLALEWVRDNIANFGGDPNKVTIFGQSSGGLSVGMHIMAYGGRQPAPFQQAICESQALEPGITGNFTRDAMRAIFNYTGCNSTIQHSGAANIECLRKLDMETLLNASIQTYAGDIAHNIGDIWLPAVDGDFLPAAPSELLREHQFSNVTTMIGWCQDDVSFFTDAMIKTANDTTRFLSSYLPDMDLNNLEKLLSLYPTADFSQNEAGDLSSEFFRAARIFRDILMVCQPMWYGEALADAGNPVYLYNWNQTILDPILQAVTNHSGFGVIHTSEFAYIFGNLSHYEISGIAFHPVKAYRDYLATTRFMILV</sequence>